<accession>A0ACC1IW88</accession>
<dbReference type="Proteomes" id="UP001150581">
    <property type="component" value="Unassembled WGS sequence"/>
</dbReference>
<protein>
    <submittedName>
        <fullName evidence="1">Uncharacterized protein</fullName>
    </submittedName>
</protein>
<evidence type="ECO:0000313" key="2">
    <source>
        <dbReference type="Proteomes" id="UP001150581"/>
    </source>
</evidence>
<comment type="caution">
    <text evidence="1">The sequence shown here is derived from an EMBL/GenBank/DDBJ whole genome shotgun (WGS) entry which is preliminary data.</text>
</comment>
<gene>
    <name evidence="1" type="ORF">LPJ66_000498</name>
</gene>
<proteinExistence type="predicted"/>
<reference evidence="1" key="1">
    <citation type="submission" date="2022-07" db="EMBL/GenBank/DDBJ databases">
        <title>Phylogenomic reconstructions and comparative analyses of Kickxellomycotina fungi.</title>
        <authorList>
            <person name="Reynolds N.K."/>
            <person name="Stajich J.E."/>
            <person name="Barry K."/>
            <person name="Grigoriev I.V."/>
            <person name="Crous P."/>
            <person name="Smith M.E."/>
        </authorList>
    </citation>
    <scope>NUCLEOTIDE SEQUENCE</scope>
    <source>
        <strain evidence="1">Benny 63K</strain>
    </source>
</reference>
<sequence length="376" mass="40531">MTTSSSTHTHQASKRVVLITGCSAGSIGHSLALEFANQGCRVFASSRNTSKIDCSLVKKGVEIVELDVTSTQSVEAAVAKVITEAGYIDVLVNNAGQMCVGPVVEVDIDRVQRILDVNVMGAARVCQVVAPHMMDRRQGTIVNVGSVSGYVATPWVGYYAASKAALHAMSDSLRIEMQPFNVNVVVVAPGSVKSNLVDAQSGVQLLREDSRYIRAIESVRARAVLSQTVNSTPTAEFARYVVPQLLVRKPRAYVTFGGNATFIWLLYFMPAFVLDSIFSKRFGTRKLKADLALGTAEKQDQGMCPVTQRRGGQCPVGMRKSSNASREGESVLASIMTKCPVTNPVVWAITAGACAAWYGFNHPEIFKWASDLAFGK</sequence>
<keyword evidence="2" id="KW-1185">Reference proteome</keyword>
<organism evidence="1 2">
    <name type="scientific">Kickxella alabastrina</name>
    <dbReference type="NCBI Taxonomy" id="61397"/>
    <lineage>
        <taxon>Eukaryota</taxon>
        <taxon>Fungi</taxon>
        <taxon>Fungi incertae sedis</taxon>
        <taxon>Zoopagomycota</taxon>
        <taxon>Kickxellomycotina</taxon>
        <taxon>Kickxellomycetes</taxon>
        <taxon>Kickxellales</taxon>
        <taxon>Kickxellaceae</taxon>
        <taxon>Kickxella</taxon>
    </lineage>
</organism>
<name>A0ACC1IW88_9FUNG</name>
<dbReference type="EMBL" id="JANBPG010000014">
    <property type="protein sequence ID" value="KAJ1901827.1"/>
    <property type="molecule type" value="Genomic_DNA"/>
</dbReference>
<evidence type="ECO:0000313" key="1">
    <source>
        <dbReference type="EMBL" id="KAJ1901827.1"/>
    </source>
</evidence>